<feature type="domain" description="TRAF-type" evidence="5">
    <location>
        <begin position="90"/>
        <end position="143"/>
    </location>
</feature>
<keyword evidence="8" id="KW-1185">Reference proteome</keyword>
<dbReference type="EMBL" id="KI546166">
    <property type="protein sequence ID" value="EST42076.1"/>
    <property type="molecule type" value="Genomic_DNA"/>
</dbReference>
<dbReference type="VEuPathDB" id="GiardiaDB:SS50377_22433"/>
<evidence type="ECO:0000313" key="6">
    <source>
        <dbReference type="EMBL" id="EST42076.1"/>
    </source>
</evidence>
<dbReference type="Pfam" id="PF02176">
    <property type="entry name" value="zf-TRAF"/>
    <property type="match status" value="1"/>
</dbReference>
<keyword evidence="3 4" id="KW-0862">Zinc</keyword>
<reference evidence="7" key="2">
    <citation type="submission" date="2020-12" db="EMBL/GenBank/DDBJ databases">
        <title>New Spironucleus salmonicida genome in near-complete chromosomes.</title>
        <authorList>
            <person name="Xu F."/>
            <person name="Kurt Z."/>
            <person name="Jimenez-Gonzalez A."/>
            <person name="Astvaldsson A."/>
            <person name="Andersson J.O."/>
            <person name="Svard S.G."/>
        </authorList>
    </citation>
    <scope>NUCLEOTIDE SEQUENCE</scope>
    <source>
        <strain evidence="7">ATCC 50377</strain>
    </source>
</reference>
<dbReference type="PANTHER" id="PTHR10131:SF94">
    <property type="entry name" value="TNF RECEPTOR-ASSOCIATED FACTOR 4"/>
    <property type="match status" value="1"/>
</dbReference>
<evidence type="ECO:0000256" key="3">
    <source>
        <dbReference type="ARBA" id="ARBA00022833"/>
    </source>
</evidence>
<gene>
    <name evidence="6" type="ORF">SS50377_18383</name>
    <name evidence="7" type="ORF">SS50377_22433</name>
</gene>
<dbReference type="GO" id="GO:0008270">
    <property type="term" value="F:zinc ion binding"/>
    <property type="evidence" value="ECO:0007669"/>
    <property type="project" value="UniProtKB-KW"/>
</dbReference>
<evidence type="ECO:0000256" key="4">
    <source>
        <dbReference type="PROSITE-ProRule" id="PRU00207"/>
    </source>
</evidence>
<dbReference type="EMBL" id="AUWU02000003">
    <property type="protein sequence ID" value="KAH0574818.1"/>
    <property type="molecule type" value="Genomic_DNA"/>
</dbReference>
<protein>
    <recommendedName>
        <fullName evidence="5">TRAF-type domain-containing protein</fullName>
    </recommendedName>
</protein>
<dbReference type="AlphaFoldDB" id="V6LEF4"/>
<keyword evidence="2 4" id="KW-0863">Zinc-finger</keyword>
<evidence type="ECO:0000313" key="8">
    <source>
        <dbReference type="Proteomes" id="UP000018208"/>
    </source>
</evidence>
<name>V6LEF4_9EUKA</name>
<dbReference type="PANTHER" id="PTHR10131">
    <property type="entry name" value="TNF RECEPTOR ASSOCIATED FACTOR"/>
    <property type="match status" value="1"/>
</dbReference>
<evidence type="ECO:0000256" key="2">
    <source>
        <dbReference type="ARBA" id="ARBA00022771"/>
    </source>
</evidence>
<evidence type="ECO:0000256" key="1">
    <source>
        <dbReference type="ARBA" id="ARBA00022723"/>
    </source>
</evidence>
<keyword evidence="1 4" id="KW-0479">Metal-binding</keyword>
<reference evidence="6 7" key="1">
    <citation type="journal article" date="2014" name="PLoS Genet.">
        <title>The Genome of Spironucleus salmonicida Highlights a Fish Pathogen Adapted to Fluctuating Environments.</title>
        <authorList>
            <person name="Xu F."/>
            <person name="Jerlstrom-Hultqvist J."/>
            <person name="Einarsson E."/>
            <person name="Astvaldsson A."/>
            <person name="Svard S.G."/>
            <person name="Andersson J.O."/>
        </authorList>
    </citation>
    <scope>NUCLEOTIDE SEQUENCE</scope>
    <source>
        <strain evidence="7">ATCC 50377</strain>
    </source>
</reference>
<dbReference type="Gene3D" id="3.30.40.10">
    <property type="entry name" value="Zinc/RING finger domain, C3HC4 (zinc finger)"/>
    <property type="match status" value="2"/>
</dbReference>
<feature type="zinc finger region" description="TRAF-type" evidence="4">
    <location>
        <begin position="145"/>
        <end position="192"/>
    </location>
</feature>
<sequence>MYPMVKETISNTNSNLQCSKCTNSAFTGQKIQPCNCQLCDYCAQLCGSSCCVCNSPVIDIKQDDLLQSQLKTSKYRCFCDAIVSYNDLLSHSKSCKQAKLCCPNDCGKFVANMDIYEHLQKFCNKRLVSCEFCGIILEASAMQDHFQFCGRFLIPCVNGCSVSIPRGDMILHLERCSYAEEECEFCQEKYPKSLANEHFADLNLLGKHLLGINKTYIAANNQVEKVYQDLNVRLTRIEQQLGVVQKLGSQNGSTDPSLETSSTKFMPRTSLRVIPGGQTIGNERTSASLVLPLEFCVNNIYEVVTAPPVEGAFLEVRNLLTTQIEKIPSKQTRTSIFFNLSFNETGPFELILRSREGVELDQADIDVLNQQFETTNINNIGTCQNHRASHSWINQEPSRFFLKLSEGIQIFQFKLVRANTRFSVGFSQTNSRVLKSVNSVFSKGCFVNGKYEPLQHLSFKAGDLIVLRLEGQIASLTQSGKQVYLFEDIEFQYLFIELVDAEVLLI</sequence>
<accession>V6LEF4</accession>
<feature type="domain" description="TRAF-type" evidence="5">
    <location>
        <begin position="145"/>
        <end position="192"/>
    </location>
</feature>
<organism evidence="6">
    <name type="scientific">Spironucleus salmonicida</name>
    <dbReference type="NCBI Taxonomy" id="348837"/>
    <lineage>
        <taxon>Eukaryota</taxon>
        <taxon>Metamonada</taxon>
        <taxon>Diplomonadida</taxon>
        <taxon>Hexamitidae</taxon>
        <taxon>Hexamitinae</taxon>
        <taxon>Spironucleus</taxon>
    </lineage>
</organism>
<dbReference type="InterPro" id="IPR013083">
    <property type="entry name" value="Znf_RING/FYVE/PHD"/>
</dbReference>
<dbReference type="SUPFAM" id="SSF49599">
    <property type="entry name" value="TRAF domain-like"/>
    <property type="match status" value="2"/>
</dbReference>
<evidence type="ECO:0000313" key="7">
    <source>
        <dbReference type="EMBL" id="KAH0574818.1"/>
    </source>
</evidence>
<dbReference type="PROSITE" id="PS50145">
    <property type="entry name" value="ZF_TRAF"/>
    <property type="match status" value="2"/>
</dbReference>
<evidence type="ECO:0000259" key="5">
    <source>
        <dbReference type="PROSITE" id="PS50145"/>
    </source>
</evidence>
<dbReference type="InterPro" id="IPR001293">
    <property type="entry name" value="Znf_TRAF"/>
</dbReference>
<dbReference type="Proteomes" id="UP000018208">
    <property type="component" value="Unassembled WGS sequence"/>
</dbReference>
<proteinExistence type="predicted"/>
<dbReference type="OrthoDB" id="5574452at2759"/>
<feature type="zinc finger region" description="TRAF-type" evidence="4">
    <location>
        <begin position="90"/>
        <end position="143"/>
    </location>
</feature>